<name>A0A3R9WRK9_9SPHN</name>
<gene>
    <name evidence="1" type="ORF">HMF7854_04310</name>
</gene>
<dbReference type="AlphaFoldDB" id="A0A3R9WRK9"/>
<sequence length="98" mass="10477">MTVVVTHHAIDRYLERVAPVSRLEAQAAMEAAARGIEASAAIGAYVVRLASGARLICRGRERIRVVTVIPAGEIVGGRVAVLPALRARRGWPQGRALQ</sequence>
<evidence type="ECO:0000313" key="2">
    <source>
        <dbReference type="Proteomes" id="UP000274661"/>
    </source>
</evidence>
<accession>A0A3R9WRK9</accession>
<protein>
    <recommendedName>
        <fullName evidence="3">DUF4258 domain-containing protein</fullName>
    </recommendedName>
</protein>
<evidence type="ECO:0000313" key="1">
    <source>
        <dbReference type="EMBL" id="RST30133.1"/>
    </source>
</evidence>
<dbReference type="EMBL" id="RWJF01000001">
    <property type="protein sequence ID" value="RST30133.1"/>
    <property type="molecule type" value="Genomic_DNA"/>
</dbReference>
<evidence type="ECO:0008006" key="3">
    <source>
        <dbReference type="Google" id="ProtNLM"/>
    </source>
</evidence>
<dbReference type="Proteomes" id="UP000274661">
    <property type="component" value="Unassembled WGS sequence"/>
</dbReference>
<proteinExistence type="predicted"/>
<comment type="caution">
    <text evidence="1">The sequence shown here is derived from an EMBL/GenBank/DDBJ whole genome shotgun (WGS) entry which is preliminary data.</text>
</comment>
<dbReference type="RefSeq" id="WP_126717968.1">
    <property type="nucleotide sequence ID" value="NZ_RWJF01000001.1"/>
</dbReference>
<keyword evidence="2" id="KW-1185">Reference proteome</keyword>
<reference evidence="1 2" key="1">
    <citation type="submission" date="2018-12" db="EMBL/GenBank/DDBJ databases">
        <title>Sphingomonas sp. HMF7854 Genome sequencing and assembly.</title>
        <authorList>
            <person name="Cha I."/>
            <person name="Kang H."/>
            <person name="Kim H."/>
            <person name="Kang J."/>
            <person name="Joh K."/>
        </authorList>
    </citation>
    <scope>NUCLEOTIDE SEQUENCE [LARGE SCALE GENOMIC DNA]</scope>
    <source>
        <strain evidence="1 2">HMF7854</strain>
    </source>
</reference>
<organism evidence="1 2">
    <name type="scientific">Sphingomonas ginkgonis</name>
    <dbReference type="NCBI Taxonomy" id="2315330"/>
    <lineage>
        <taxon>Bacteria</taxon>
        <taxon>Pseudomonadati</taxon>
        <taxon>Pseudomonadota</taxon>
        <taxon>Alphaproteobacteria</taxon>
        <taxon>Sphingomonadales</taxon>
        <taxon>Sphingomonadaceae</taxon>
        <taxon>Sphingomonas</taxon>
    </lineage>
</organism>